<name>B6IGB3_CAEBR</name>
<evidence type="ECO:0000313" key="1">
    <source>
        <dbReference type="EMBL" id="CAR98943.1"/>
    </source>
</evidence>
<sequence>MRKLRKEKPIKLVTTHGNKSTKIVRNQNNIHKRLTNVSDVLNGK</sequence>
<dbReference type="RefSeq" id="XP_045098510.1">
    <property type="nucleotide sequence ID" value="XM_045235517.1"/>
</dbReference>
<dbReference type="EMBL" id="HE600909">
    <property type="protein sequence ID" value="CAR98943.1"/>
    <property type="molecule type" value="Genomic_DNA"/>
</dbReference>
<evidence type="ECO:0000313" key="2">
    <source>
        <dbReference type="Proteomes" id="UP000008549"/>
    </source>
</evidence>
<keyword evidence="2" id="KW-1185">Reference proteome</keyword>
<reference evidence="1 2" key="1">
    <citation type="journal article" date="2003" name="PLoS Biol.">
        <title>The genome sequence of Caenorhabditis briggsae: a platform for comparative genomics.</title>
        <authorList>
            <person name="Stein L.D."/>
            <person name="Bao Z."/>
            <person name="Blasiar D."/>
            <person name="Blumenthal T."/>
            <person name="Brent M.R."/>
            <person name="Chen N."/>
            <person name="Chinwalla A."/>
            <person name="Clarke L."/>
            <person name="Clee C."/>
            <person name="Coghlan A."/>
            <person name="Coulson A."/>
            <person name="D'Eustachio P."/>
            <person name="Fitch D.H."/>
            <person name="Fulton L.A."/>
            <person name="Fulton R.E."/>
            <person name="Griffiths-Jones S."/>
            <person name="Harris T.W."/>
            <person name="Hillier L.W."/>
            <person name="Kamath R."/>
            <person name="Kuwabara P.E."/>
            <person name="Mardis E.R."/>
            <person name="Marra M.A."/>
            <person name="Miner T.L."/>
            <person name="Minx P."/>
            <person name="Mullikin J.C."/>
            <person name="Plumb R.W."/>
            <person name="Rogers J."/>
            <person name="Schein J.E."/>
            <person name="Sohrmann M."/>
            <person name="Spieth J."/>
            <person name="Stajich J.E."/>
            <person name="Wei C."/>
            <person name="Willey D."/>
            <person name="Wilson R.K."/>
            <person name="Durbin R."/>
            <person name="Waterston R.H."/>
        </authorList>
    </citation>
    <scope>NUCLEOTIDE SEQUENCE [LARGE SCALE GENOMIC DNA]</scope>
    <source>
        <strain evidence="1 2">AF16</strain>
    </source>
</reference>
<dbReference type="CTD" id="68917821"/>
<dbReference type="KEGG" id="cbr:CBG_26342"/>
<dbReference type="Proteomes" id="UP000008549">
    <property type="component" value="Unassembled WGS sequence"/>
</dbReference>
<dbReference type="InParanoid" id="B6IGB3"/>
<protein>
    <submittedName>
        <fullName evidence="1">Protein CBG26342</fullName>
    </submittedName>
</protein>
<reference evidence="1 2" key="2">
    <citation type="journal article" date="2011" name="PLoS Genet.">
        <title>Caenorhabditis briggsae recombinant inbred line genotypes reveal inter-strain incompatibility and the evolution of recombination.</title>
        <authorList>
            <person name="Ross J.A."/>
            <person name="Koboldt D.C."/>
            <person name="Staisch J.E."/>
            <person name="Chamberlin H.M."/>
            <person name="Gupta B.P."/>
            <person name="Miller R.D."/>
            <person name="Baird S.E."/>
            <person name="Haag E.S."/>
        </authorList>
    </citation>
    <scope>NUCLEOTIDE SEQUENCE [LARGE SCALE GENOMIC DNA]</scope>
    <source>
        <strain evidence="1 2">AF16</strain>
    </source>
</reference>
<dbReference type="GeneID" id="68917821"/>
<gene>
    <name evidence="1" type="ORF">CBG26342</name>
    <name evidence="1" type="ORF">CBG_26342</name>
</gene>
<proteinExistence type="predicted"/>
<dbReference type="HOGENOM" id="CLU_3225084_0_0_1"/>
<organism evidence="1 2">
    <name type="scientific">Caenorhabditis briggsae</name>
    <dbReference type="NCBI Taxonomy" id="6238"/>
    <lineage>
        <taxon>Eukaryota</taxon>
        <taxon>Metazoa</taxon>
        <taxon>Ecdysozoa</taxon>
        <taxon>Nematoda</taxon>
        <taxon>Chromadorea</taxon>
        <taxon>Rhabditida</taxon>
        <taxon>Rhabditina</taxon>
        <taxon>Rhabditomorpha</taxon>
        <taxon>Rhabditoidea</taxon>
        <taxon>Rhabditidae</taxon>
        <taxon>Peloderinae</taxon>
        <taxon>Caenorhabditis</taxon>
    </lineage>
</organism>
<accession>B6IGB3</accession>
<dbReference type="AlphaFoldDB" id="B6IGB3"/>